<evidence type="ECO:0000313" key="3">
    <source>
        <dbReference type="Proteomes" id="UP001207252"/>
    </source>
</evidence>
<evidence type="ECO:0000256" key="1">
    <source>
        <dbReference type="SAM" id="Phobius"/>
    </source>
</evidence>
<accession>A0ABT3BNG8</accession>
<reference evidence="2 3" key="1">
    <citation type="journal article" date="2020" name="Int. J. Syst. Evol. Microbiol.">
        <title>Ureaplasma miroungigenitalium sp. nov. isolated from northern elephant seals (Mirounga angustirostris) and Ureaplasma zalophigenitalium sp. nov. isolated from California sea lions (Zalophus californianus).</title>
        <authorList>
            <person name="Volokhov D.V."/>
            <person name="Gulland F.M."/>
            <person name="Gao Y."/>
            <person name="Chizhikov V.E."/>
        </authorList>
    </citation>
    <scope>NUCLEOTIDE SEQUENCE [LARGE SCALE GENOMIC DNA]</scope>
    <source>
        <strain evidence="2 3">CSL7644-GEN</strain>
    </source>
</reference>
<dbReference type="RefSeq" id="WP_263817590.1">
    <property type="nucleotide sequence ID" value="NZ_JAOXHJ010000001.1"/>
</dbReference>
<evidence type="ECO:0000313" key="2">
    <source>
        <dbReference type="EMBL" id="MCV3753786.1"/>
    </source>
</evidence>
<proteinExistence type="predicted"/>
<gene>
    <name evidence="2" type="ORF">OF365_00060</name>
</gene>
<protein>
    <submittedName>
        <fullName evidence="2">Preprotein translocase subunit SecG</fullName>
    </submittedName>
</protein>
<keyword evidence="1" id="KW-1133">Transmembrane helix</keyword>
<keyword evidence="1" id="KW-0472">Membrane</keyword>
<comment type="caution">
    <text evidence="2">The sequence shown here is derived from an EMBL/GenBank/DDBJ whole genome shotgun (WGS) entry which is preliminary data.</text>
</comment>
<organism evidence="2 3">
    <name type="scientific">Ureaplasma zalophigenitalium</name>
    <dbReference type="NCBI Taxonomy" id="907723"/>
    <lineage>
        <taxon>Bacteria</taxon>
        <taxon>Bacillati</taxon>
        <taxon>Mycoplasmatota</taxon>
        <taxon>Mycoplasmoidales</taxon>
        <taxon>Mycoplasmoidaceae</taxon>
        <taxon>Ureaplasma</taxon>
    </lineage>
</organism>
<name>A0ABT3BNG8_9BACT</name>
<dbReference type="EMBL" id="JAOXHJ010000001">
    <property type="protein sequence ID" value="MCV3753786.1"/>
    <property type="molecule type" value="Genomic_DNA"/>
</dbReference>
<feature type="transmembrane region" description="Helical" evidence="1">
    <location>
        <begin position="50"/>
        <end position="71"/>
    </location>
</feature>
<keyword evidence="3" id="KW-1185">Reference proteome</keyword>
<dbReference type="Proteomes" id="UP001207252">
    <property type="component" value="Unassembled WGS sequence"/>
</dbReference>
<sequence>MGLTITLILLSILALIIGLLLSRTSATGGLSSLNGQDLEIFQKTKDRGWMKGFQVFMFFITITLILIVIIYRATSNS</sequence>
<keyword evidence="1" id="KW-0812">Transmembrane</keyword>